<reference evidence="3" key="1">
    <citation type="submission" date="2025-08" db="UniProtKB">
        <authorList>
            <consortium name="RefSeq"/>
        </authorList>
    </citation>
    <scope>IDENTIFICATION</scope>
</reference>
<protein>
    <submittedName>
        <fullName evidence="3">Uncharacterized protein LOC105177118</fullName>
    </submittedName>
</protein>
<dbReference type="GeneID" id="105177118"/>
<dbReference type="OrthoDB" id="1903502at2759"/>
<dbReference type="InParanoid" id="A0A6I9UEK1"/>
<dbReference type="Proteomes" id="UP000504604">
    <property type="component" value="Linkage group LG15"/>
</dbReference>
<proteinExistence type="predicted"/>
<keyword evidence="2" id="KW-1185">Reference proteome</keyword>
<sequence>MDRIGILLFMTVTLIVVSRIGYFIPLPRSGRRLMPKNLLLELPCEVRSYSFLFKHKLLINNSVSLYNSPYTNVLGDLMPDLSFMLFGLGSVLSNVDADFFKWKALNGFSQSDNGAKSGSSPDVVISNLDG</sequence>
<dbReference type="RefSeq" id="XP_011098458.2">
    <property type="nucleotide sequence ID" value="XM_011100156.2"/>
</dbReference>
<evidence type="ECO:0000313" key="3">
    <source>
        <dbReference type="RefSeq" id="XP_011098458.2"/>
    </source>
</evidence>
<keyword evidence="1" id="KW-0472">Membrane</keyword>
<evidence type="ECO:0000256" key="1">
    <source>
        <dbReference type="SAM" id="Phobius"/>
    </source>
</evidence>
<gene>
    <name evidence="3" type="primary">LOC105177118</name>
</gene>
<organism evidence="2 3">
    <name type="scientific">Sesamum indicum</name>
    <name type="common">Oriental sesame</name>
    <name type="synonym">Sesamum orientale</name>
    <dbReference type="NCBI Taxonomy" id="4182"/>
    <lineage>
        <taxon>Eukaryota</taxon>
        <taxon>Viridiplantae</taxon>
        <taxon>Streptophyta</taxon>
        <taxon>Embryophyta</taxon>
        <taxon>Tracheophyta</taxon>
        <taxon>Spermatophyta</taxon>
        <taxon>Magnoliopsida</taxon>
        <taxon>eudicotyledons</taxon>
        <taxon>Gunneridae</taxon>
        <taxon>Pentapetalae</taxon>
        <taxon>asterids</taxon>
        <taxon>lamiids</taxon>
        <taxon>Lamiales</taxon>
        <taxon>Pedaliaceae</taxon>
        <taxon>Sesamum</taxon>
    </lineage>
</organism>
<dbReference type="AlphaFoldDB" id="A0A6I9UEK1"/>
<accession>A0A6I9UEK1</accession>
<keyword evidence="1" id="KW-1133">Transmembrane helix</keyword>
<feature type="transmembrane region" description="Helical" evidence="1">
    <location>
        <begin position="6"/>
        <end position="26"/>
    </location>
</feature>
<name>A0A6I9UEK1_SESIN</name>
<evidence type="ECO:0000313" key="2">
    <source>
        <dbReference type="Proteomes" id="UP000504604"/>
    </source>
</evidence>
<keyword evidence="1" id="KW-0812">Transmembrane</keyword>
<dbReference type="KEGG" id="sind:105177118"/>